<dbReference type="PANTHER" id="PTHR46825">
    <property type="entry name" value="D-ALANYL-D-ALANINE-CARBOXYPEPTIDASE/ENDOPEPTIDASE AMPH"/>
    <property type="match status" value="1"/>
</dbReference>
<dbReference type="SUPFAM" id="SSF56601">
    <property type="entry name" value="beta-lactamase/transpeptidase-like"/>
    <property type="match status" value="1"/>
</dbReference>
<accession>A0A5P2AUL1</accession>
<evidence type="ECO:0000259" key="1">
    <source>
        <dbReference type="Pfam" id="PF00144"/>
    </source>
</evidence>
<dbReference type="EMBL" id="CP029194">
    <property type="protein sequence ID" value="QES21228.1"/>
    <property type="molecule type" value="Genomic_DNA"/>
</dbReference>
<proteinExistence type="predicted"/>
<feature type="domain" description="Beta-lactamase-related" evidence="1">
    <location>
        <begin position="6"/>
        <end position="331"/>
    </location>
</feature>
<sequence length="463" mass="49353">MSKDELARFIEAKATELGVPGVSVGIWTGNRETFASHGVTSIDTPVPVGEDTLFLVGSVSKSFTATALMRLVADGQVELDAPVRRYVPELRLADERTAAEITVLQLLNHTAGLDWRFGAETGEGDDALAAYVARLEESELIGPPGGRSSYSQTGYNLAGRIIENVTRLPFEEAVSRLLFEPLGMSRTTYSLDEALALGCSASHHREEDGTLSTLAPWKESRANNAGGGALASMDDLMRWARFHLWLGRSDSGARVMPPQVMHRMQQPTVELRGTSLGDAMGVGWFLRDSDGVRVVEHGGSASGQFAELVLVPERDFAVVVASNEGPDSGLALNRAVVRWALEHYLGVIDRDPEPLPHDPARARELVGEYANEMMTITVDAETSGLTIACAIKPELRAASDAEMPADLPAAGLGLLPGDGDEYIVTGGGLQGQRGFFTRDDSGAITGADLGGRLFTRVAAAPAA</sequence>
<dbReference type="OrthoDB" id="262125at2"/>
<dbReference type="RefSeq" id="WP_150268531.1">
    <property type="nucleotide sequence ID" value="NZ_CP029194.1"/>
</dbReference>
<dbReference type="GO" id="GO:0016787">
    <property type="term" value="F:hydrolase activity"/>
    <property type="evidence" value="ECO:0007669"/>
    <property type="project" value="UniProtKB-KW"/>
</dbReference>
<dbReference type="InterPro" id="IPR050491">
    <property type="entry name" value="AmpC-like"/>
</dbReference>
<dbReference type="Proteomes" id="UP000324106">
    <property type="component" value="Chromosome"/>
</dbReference>
<dbReference type="AlphaFoldDB" id="A0A5P2AUL1"/>
<dbReference type="InterPro" id="IPR012338">
    <property type="entry name" value="Beta-lactam/transpept-like"/>
</dbReference>
<protein>
    <submittedName>
        <fullName evidence="2">Serine hydrolase</fullName>
    </submittedName>
</protein>
<organism evidence="2 3">
    <name type="scientific">Streptomyces venezuelae</name>
    <dbReference type="NCBI Taxonomy" id="54571"/>
    <lineage>
        <taxon>Bacteria</taxon>
        <taxon>Bacillati</taxon>
        <taxon>Actinomycetota</taxon>
        <taxon>Actinomycetes</taxon>
        <taxon>Kitasatosporales</taxon>
        <taxon>Streptomycetaceae</taxon>
        <taxon>Streptomyces</taxon>
    </lineage>
</organism>
<evidence type="ECO:0000313" key="2">
    <source>
        <dbReference type="EMBL" id="QES21228.1"/>
    </source>
</evidence>
<dbReference type="Gene3D" id="3.40.710.10">
    <property type="entry name" value="DD-peptidase/beta-lactamase superfamily"/>
    <property type="match status" value="1"/>
</dbReference>
<dbReference type="PANTHER" id="PTHR46825:SF15">
    <property type="entry name" value="BETA-LACTAMASE-RELATED DOMAIN-CONTAINING PROTEIN"/>
    <property type="match status" value="1"/>
</dbReference>
<keyword evidence="2" id="KW-0378">Hydrolase</keyword>
<name>A0A5P2AUL1_STRVZ</name>
<gene>
    <name evidence="2" type="ORF">DEJ46_20700</name>
</gene>
<evidence type="ECO:0000313" key="3">
    <source>
        <dbReference type="Proteomes" id="UP000324106"/>
    </source>
</evidence>
<dbReference type="InterPro" id="IPR001466">
    <property type="entry name" value="Beta-lactam-related"/>
</dbReference>
<reference evidence="2 3" key="1">
    <citation type="submission" date="2018-05" db="EMBL/GenBank/DDBJ databases">
        <title>Streptomyces venezuelae.</title>
        <authorList>
            <person name="Kim W."/>
            <person name="Lee N."/>
            <person name="Cho B.-K."/>
        </authorList>
    </citation>
    <scope>NUCLEOTIDE SEQUENCE [LARGE SCALE GENOMIC DNA]</scope>
    <source>
        <strain evidence="2 3">ATCC 15068</strain>
    </source>
</reference>
<dbReference type="Pfam" id="PF00144">
    <property type="entry name" value="Beta-lactamase"/>
    <property type="match status" value="1"/>
</dbReference>